<proteinExistence type="predicted"/>
<evidence type="ECO:0000313" key="2">
    <source>
        <dbReference type="EMBL" id="AFN84557.1"/>
    </source>
</evidence>
<dbReference type="EMBL" id="JQ335998">
    <property type="protein sequence ID" value="AFN84557.1"/>
    <property type="molecule type" value="Genomic_DNA"/>
</dbReference>
<dbReference type="PANTHER" id="PTHR34825:SF1">
    <property type="entry name" value="AAA-ATPASE-LIKE DOMAIN-CONTAINING PROTEIN"/>
    <property type="match status" value="1"/>
</dbReference>
<evidence type="ECO:0000259" key="1">
    <source>
        <dbReference type="Pfam" id="PF09820"/>
    </source>
</evidence>
<dbReference type="AlphaFoldDB" id="I7ARI9"/>
<feature type="domain" description="AAA-ATPase-like" evidence="1">
    <location>
        <begin position="10"/>
        <end position="241"/>
    </location>
</feature>
<dbReference type="PANTHER" id="PTHR34825">
    <property type="entry name" value="CONSERVED PROTEIN, WITH A WEAK D-GALACTARATE DEHYDRATASE/ALTRONATE HYDROLASE DOMAIN"/>
    <property type="match status" value="1"/>
</dbReference>
<protein>
    <recommendedName>
        <fullName evidence="1">AAA-ATPase-like domain-containing protein</fullName>
    </recommendedName>
</protein>
<organism evidence="2">
    <name type="scientific">uncultured bacterium scaffold00090</name>
    <dbReference type="NCBI Taxonomy" id="1132476"/>
    <lineage>
        <taxon>Bacteria</taxon>
        <taxon>environmental samples</taxon>
    </lineage>
</organism>
<reference evidence="2" key="2">
    <citation type="journal article" date="2012" name="BMC Genomics">
        <title>Metagenomic analysis reveals a functional signature for biomass degradation by cecal microbiota in the leaf-eating flying squirrel (Petaurista alborufus lena).</title>
        <authorList>
            <person name="Lu H.P."/>
            <person name="Wang Y.B."/>
            <person name="Huang S.W."/>
            <person name="Lin C.Y."/>
            <person name="Wu M."/>
            <person name="Hsieh C.H."/>
            <person name="Yu H.T."/>
        </authorList>
    </citation>
    <scope>NUCLEOTIDE SEQUENCE</scope>
</reference>
<sequence length="398" mass="46097">METSRDKRPPIGIENFEEILTEGFYYVDKTAMIRELLNSWGKVNLFTRPRRFGKSLNMSMLKYFFEIGCDRTLFEGLAISRETRLCEKYMGRFPVISLSLKSVNGSDYATARAILCSMIGKEALRFQFLLNSDRLTASEKATYRKLIRIDPDKANLFDLPDDILMGSLRILSELLEKHYGSKVLILIDEYDVPLAKANEQGYYEEMIVLIRNMLEQALKTNDSLHFAVLSGCLRVSKESTFTGLNNPRIYSITDGACSACFGFTDDEVREMLCYYDLEDKFDTVKEWYDGYHFGNTDVYCPWDVINYVDKLRGNRTFPPQDYWINTSGNEIVRHFIEKIGDGLTRGGDRDAYRRRDGHKRDTGRADLQRTLCFNRPYLERIVYHRISDTAGDAGRKEI</sequence>
<accession>I7ARI9</accession>
<reference evidence="2" key="1">
    <citation type="submission" date="2011-12" db="EMBL/GenBank/DDBJ databases">
        <authorList>
            <person name="Lu H.-P."/>
            <person name="Wang Y.-B."/>
            <person name="Huang S.-W."/>
            <person name="Lin C.-Y."/>
            <person name="Wu M."/>
            <person name="Hsieh C.-H."/>
            <person name="Yu H.-T."/>
        </authorList>
    </citation>
    <scope>NUCLEOTIDE SEQUENCE</scope>
</reference>
<name>I7ARI9_9BACT</name>
<dbReference type="InterPro" id="IPR018631">
    <property type="entry name" value="AAA-ATPase-like_dom"/>
</dbReference>
<dbReference type="Pfam" id="PF09820">
    <property type="entry name" value="AAA-ATPase_like"/>
    <property type="match status" value="1"/>
</dbReference>